<dbReference type="PIRSF" id="PIRSF008502">
    <property type="entry name" value="UCP008502"/>
    <property type="match status" value="1"/>
</dbReference>
<organism evidence="1 2">
    <name type="scientific">Sphingobacterium cellulitidis</name>
    <dbReference type="NCBI Taxonomy" id="1768011"/>
    <lineage>
        <taxon>Bacteria</taxon>
        <taxon>Pseudomonadati</taxon>
        <taxon>Bacteroidota</taxon>
        <taxon>Sphingobacteriia</taxon>
        <taxon>Sphingobacteriales</taxon>
        <taxon>Sphingobacteriaceae</taxon>
        <taxon>Sphingobacterium</taxon>
    </lineage>
</organism>
<dbReference type="Proteomes" id="UP000614460">
    <property type="component" value="Unassembled WGS sequence"/>
</dbReference>
<keyword evidence="2" id="KW-1185">Reference proteome</keyword>
<dbReference type="AlphaFoldDB" id="A0A8H9KWF7"/>
<evidence type="ECO:0000313" key="2">
    <source>
        <dbReference type="Proteomes" id="UP000614460"/>
    </source>
</evidence>
<evidence type="ECO:0000313" key="1">
    <source>
        <dbReference type="EMBL" id="GGE27493.1"/>
    </source>
</evidence>
<dbReference type="EMBL" id="BMKM01000007">
    <property type="protein sequence ID" value="GGE27493.1"/>
    <property type="molecule type" value="Genomic_DNA"/>
</dbReference>
<evidence type="ECO:0008006" key="3">
    <source>
        <dbReference type="Google" id="ProtNLM"/>
    </source>
</evidence>
<reference evidence="1" key="2">
    <citation type="submission" date="2020-09" db="EMBL/GenBank/DDBJ databases">
        <authorList>
            <person name="Sun Q."/>
            <person name="Zhou Y."/>
        </authorList>
    </citation>
    <scope>NUCLEOTIDE SEQUENCE</scope>
    <source>
        <strain evidence="1">CGMCC 1.15966</strain>
    </source>
</reference>
<sequence>MPNKNESIYIIFLRAVNVSGKNLIKMADLKAKLLESGFRDVQTYIQSGNIVLKSDLNKLQLTERLNKLIMDEFGLDISIFILSEAELNEALQNCPFPSEFPGNRVFITFLNKKPQNSDTDNFKQIDLGEEKYHLHEQILYFYLPDGMANSKLNNNFIEKKLKVIATGRNTNTVNKMLTLISK</sequence>
<reference evidence="1" key="1">
    <citation type="journal article" date="2014" name="Int. J. Syst. Evol. Microbiol.">
        <title>Complete genome sequence of Corynebacterium casei LMG S-19264T (=DSM 44701T), isolated from a smear-ripened cheese.</title>
        <authorList>
            <consortium name="US DOE Joint Genome Institute (JGI-PGF)"/>
            <person name="Walter F."/>
            <person name="Albersmeier A."/>
            <person name="Kalinowski J."/>
            <person name="Ruckert C."/>
        </authorList>
    </citation>
    <scope>NUCLEOTIDE SEQUENCE</scope>
    <source>
        <strain evidence="1">CGMCC 1.15966</strain>
    </source>
</reference>
<dbReference type="SUPFAM" id="SSF160379">
    <property type="entry name" value="SP0830-like"/>
    <property type="match status" value="1"/>
</dbReference>
<accession>A0A8H9KWF7</accession>
<dbReference type="InterPro" id="IPR012545">
    <property type="entry name" value="DUF1697"/>
</dbReference>
<dbReference type="PANTHER" id="PTHR36439">
    <property type="entry name" value="BLL4334 PROTEIN"/>
    <property type="match status" value="1"/>
</dbReference>
<comment type="caution">
    <text evidence="1">The sequence shown here is derived from an EMBL/GenBank/DDBJ whole genome shotgun (WGS) entry which is preliminary data.</text>
</comment>
<dbReference type="Gene3D" id="3.30.70.1280">
    <property type="entry name" value="SP0830-like domains"/>
    <property type="match status" value="1"/>
</dbReference>
<name>A0A8H9KWF7_9SPHI</name>
<gene>
    <name evidence="1" type="ORF">GCM10011516_26430</name>
</gene>
<protein>
    <recommendedName>
        <fullName evidence="3">DUF1697 domain-containing protein</fullName>
    </recommendedName>
</protein>
<dbReference type="PANTHER" id="PTHR36439:SF1">
    <property type="entry name" value="DUF1697 DOMAIN-CONTAINING PROTEIN"/>
    <property type="match status" value="1"/>
</dbReference>
<proteinExistence type="predicted"/>
<dbReference type="Pfam" id="PF08002">
    <property type="entry name" value="DUF1697"/>
    <property type="match status" value="1"/>
</dbReference>
<dbReference type="RefSeq" id="WP_182498673.1">
    <property type="nucleotide sequence ID" value="NZ_BMKM01000007.1"/>
</dbReference>